<dbReference type="EMBL" id="LT934425">
    <property type="protein sequence ID" value="SOH04792.1"/>
    <property type="molecule type" value="Genomic_DNA"/>
</dbReference>
<dbReference type="AlphaFoldDB" id="A0A2C9CGF5"/>
<keyword evidence="3" id="KW-1185">Reference proteome</keyword>
<dbReference type="OrthoDB" id="9896894at2"/>
<accession>A0A2C9CGF5</accession>
<organism evidence="2 3">
    <name type="scientific">Kuenenia stuttgartiensis</name>
    <dbReference type="NCBI Taxonomy" id="174633"/>
    <lineage>
        <taxon>Bacteria</taxon>
        <taxon>Pseudomonadati</taxon>
        <taxon>Planctomycetota</taxon>
        <taxon>Candidatus Brocadiia</taxon>
        <taxon>Candidatus Brocadiales</taxon>
        <taxon>Candidatus Brocadiaceae</taxon>
        <taxon>Candidatus Kuenenia</taxon>
    </lineage>
</organism>
<dbReference type="KEGG" id="kst:KSMBR1_2297"/>
<proteinExistence type="predicted"/>
<sequence>MPKALELRKVIELLKNYGIEFDSKSGGRHSGKFIKMGKSFPVKAHGMKTTILPYALKGLIKKFELPSDIFDRK</sequence>
<evidence type="ECO:0000313" key="2">
    <source>
        <dbReference type="EMBL" id="SOH04792.1"/>
    </source>
</evidence>
<reference evidence="2" key="1">
    <citation type="submission" date="2017-10" db="EMBL/GenBank/DDBJ databases">
        <authorList>
            <person name="Banno H."/>
            <person name="Chua N.-H."/>
        </authorList>
    </citation>
    <scope>NUCLEOTIDE SEQUENCE [LARGE SCALE GENOMIC DNA]</scope>
    <source>
        <strain evidence="2">Kuenenia_mbr1_ru-nijmegen</strain>
    </source>
</reference>
<dbReference type="Proteomes" id="UP000501926">
    <property type="component" value="Chromosome"/>
</dbReference>
<dbReference type="Proteomes" id="UP000221734">
    <property type="component" value="Chromosome Kuenenia_stuttgartiensis_MBR1"/>
</dbReference>
<evidence type="ECO:0000313" key="3">
    <source>
        <dbReference type="Proteomes" id="UP000221734"/>
    </source>
</evidence>
<protein>
    <recommendedName>
        <fullName evidence="5">YcfA-like protein</fullName>
    </recommendedName>
</protein>
<name>A0A2C9CGF5_KUEST</name>
<reference evidence="1 4" key="3">
    <citation type="submission" date="2020-02" db="EMBL/GenBank/DDBJ databases">
        <title>Newly sequenced genome of strain CSTR1 showed variability in Candidatus Kuenenia stuttgartiensis genomes.</title>
        <authorList>
            <person name="Ding C."/>
            <person name="Adrian L."/>
        </authorList>
    </citation>
    <scope>NUCLEOTIDE SEQUENCE [LARGE SCALE GENOMIC DNA]</scope>
    <source>
        <strain evidence="1 4">CSTR1</strain>
    </source>
</reference>
<dbReference type="EMBL" id="CP049055">
    <property type="protein sequence ID" value="QII14145.1"/>
    <property type="molecule type" value="Genomic_DNA"/>
</dbReference>
<gene>
    <name evidence="1" type="ORF">KsCSTR_47680</name>
    <name evidence="2" type="ORF">KSMBR1_2297</name>
</gene>
<dbReference type="RefSeq" id="WP_099325465.1">
    <property type="nucleotide sequence ID" value="NZ_CP049055.1"/>
</dbReference>
<reference evidence="3" key="2">
    <citation type="submission" date="2017-10" db="EMBL/GenBank/DDBJ databases">
        <authorList>
            <person name="Frank J."/>
        </authorList>
    </citation>
    <scope>NUCLEOTIDE SEQUENCE [LARGE SCALE GENOMIC DNA]</scope>
</reference>
<evidence type="ECO:0000313" key="4">
    <source>
        <dbReference type="Proteomes" id="UP000501926"/>
    </source>
</evidence>
<evidence type="ECO:0000313" key="1">
    <source>
        <dbReference type="EMBL" id="QII14145.1"/>
    </source>
</evidence>
<evidence type="ECO:0008006" key="5">
    <source>
        <dbReference type="Google" id="ProtNLM"/>
    </source>
</evidence>